<keyword evidence="3" id="KW-1185">Reference proteome</keyword>
<organism evidence="2 3">
    <name type="scientific">Pygocentrus nattereri</name>
    <name type="common">Red-bellied piranha</name>
    <dbReference type="NCBI Taxonomy" id="42514"/>
    <lineage>
        <taxon>Eukaryota</taxon>
        <taxon>Metazoa</taxon>
        <taxon>Chordata</taxon>
        <taxon>Craniata</taxon>
        <taxon>Vertebrata</taxon>
        <taxon>Euteleostomi</taxon>
        <taxon>Actinopterygii</taxon>
        <taxon>Neopterygii</taxon>
        <taxon>Teleostei</taxon>
        <taxon>Ostariophysi</taxon>
        <taxon>Characiformes</taxon>
        <taxon>Characoidei</taxon>
        <taxon>Pygocentrus</taxon>
    </lineage>
</organism>
<dbReference type="AlphaFoldDB" id="A0AAR2K855"/>
<protein>
    <recommendedName>
        <fullName evidence="4">Saposin B-type domain-containing protein</fullName>
    </recommendedName>
</protein>
<evidence type="ECO:0000256" key="1">
    <source>
        <dbReference type="SAM" id="SignalP"/>
    </source>
</evidence>
<evidence type="ECO:0008006" key="4">
    <source>
        <dbReference type="Google" id="ProtNLM"/>
    </source>
</evidence>
<keyword evidence="1" id="KW-0732">Signal</keyword>
<sequence length="105" mass="11659">MICCINTLSWIAAVQCGELTASDYDPMTDALDNNLQVREPVVQQCKYVGHTISKVYQNRSTLTVSQLNSILIICRSFIQKYKMKLVNAISAGKRGVAVCKSLKLC</sequence>
<feature type="signal peptide" evidence="1">
    <location>
        <begin position="1"/>
        <end position="16"/>
    </location>
</feature>
<evidence type="ECO:0000313" key="2">
    <source>
        <dbReference type="Ensembl" id="ENSPNAP00000058281.1"/>
    </source>
</evidence>
<proteinExistence type="predicted"/>
<reference evidence="2" key="2">
    <citation type="submission" date="2025-08" db="UniProtKB">
        <authorList>
            <consortium name="Ensembl"/>
        </authorList>
    </citation>
    <scope>IDENTIFICATION</scope>
</reference>
<accession>A0AAR2K855</accession>
<name>A0AAR2K855_PYGNA</name>
<dbReference type="Proteomes" id="UP001501920">
    <property type="component" value="Chromosome 10"/>
</dbReference>
<reference evidence="2 3" key="1">
    <citation type="submission" date="2020-10" db="EMBL/GenBank/DDBJ databases">
        <title>Pygocentrus nattereri (red-bellied piranha) genome, fPygNat1, primary haplotype.</title>
        <authorList>
            <person name="Myers G."/>
            <person name="Meyer A."/>
            <person name="Karagic N."/>
            <person name="Pippel M."/>
            <person name="Winkler S."/>
            <person name="Tracey A."/>
            <person name="Wood J."/>
            <person name="Formenti G."/>
            <person name="Howe K."/>
            <person name="Fedrigo O."/>
            <person name="Jarvis E.D."/>
        </authorList>
    </citation>
    <scope>NUCLEOTIDE SEQUENCE [LARGE SCALE GENOMIC DNA]</scope>
</reference>
<evidence type="ECO:0000313" key="3">
    <source>
        <dbReference type="Proteomes" id="UP001501920"/>
    </source>
</evidence>
<reference evidence="2" key="3">
    <citation type="submission" date="2025-09" db="UniProtKB">
        <authorList>
            <consortium name="Ensembl"/>
        </authorList>
    </citation>
    <scope>IDENTIFICATION</scope>
</reference>
<feature type="chain" id="PRO_5043602471" description="Saposin B-type domain-containing protein" evidence="1">
    <location>
        <begin position="17"/>
        <end position="105"/>
    </location>
</feature>
<dbReference type="Ensembl" id="ENSPNAT00000044878.1">
    <property type="protein sequence ID" value="ENSPNAP00000058281.1"/>
    <property type="gene ID" value="ENSPNAG00000033555.1"/>
</dbReference>